<proteinExistence type="predicted"/>
<reference evidence="1" key="1">
    <citation type="journal article" date="2019" name="Sci. Rep.">
        <title>Draft genome of Tanacetum cinerariifolium, the natural source of mosquito coil.</title>
        <authorList>
            <person name="Yamashiro T."/>
            <person name="Shiraishi A."/>
            <person name="Satake H."/>
            <person name="Nakayama K."/>
        </authorList>
    </citation>
    <scope>NUCLEOTIDE SEQUENCE</scope>
</reference>
<protein>
    <submittedName>
        <fullName evidence="1">Uncharacterized protein</fullName>
    </submittedName>
</protein>
<gene>
    <name evidence="1" type="ORF">Tci_039800</name>
</gene>
<dbReference type="AlphaFoldDB" id="A0A6L2M582"/>
<comment type="caution">
    <text evidence="1">The sequence shown here is derived from an EMBL/GenBank/DDBJ whole genome shotgun (WGS) entry which is preliminary data.</text>
</comment>
<accession>A0A6L2M582</accession>
<sequence>MIYVTMDTVKLKNLALGMYAIDVELIPPHNRNNKEVHLDYLKHLKESLETVCEIVEEARIEKPLDNALASACLYTKLSQELLVYVIGTCPKEFSIREQKVRNFMKQFIEIVRFRNDHFGAIIVYRDYMIGDSVISEGTPQRALGLAWQIPILVAACYKGCHIFCRLLQRLHAAVKAATKLDGYYEGCHIGPSMGSLRRRGSSLNSTEIRLCECFRLLQRLHAAVKAATKLDGCYEGCHACCKLLRRLPYSWQATTKVSCCWEGWHIGGRLLQMLNDVVKAATRLLKVATKVASCSEEYNRAYWLLHRLPHRIHAATRIACCCNGCNIGRDALTLRLQGGAFSRAFDRAFNEAFCGAFYRAFYRAFYEVFEEKGVFSELNRD</sequence>
<dbReference type="EMBL" id="BKCJ010005637">
    <property type="protein sequence ID" value="GEU67822.1"/>
    <property type="molecule type" value="Genomic_DNA"/>
</dbReference>
<name>A0A6L2M582_TANCI</name>
<organism evidence="1">
    <name type="scientific">Tanacetum cinerariifolium</name>
    <name type="common">Dalmatian daisy</name>
    <name type="synonym">Chrysanthemum cinerariifolium</name>
    <dbReference type="NCBI Taxonomy" id="118510"/>
    <lineage>
        <taxon>Eukaryota</taxon>
        <taxon>Viridiplantae</taxon>
        <taxon>Streptophyta</taxon>
        <taxon>Embryophyta</taxon>
        <taxon>Tracheophyta</taxon>
        <taxon>Spermatophyta</taxon>
        <taxon>Magnoliopsida</taxon>
        <taxon>eudicotyledons</taxon>
        <taxon>Gunneridae</taxon>
        <taxon>Pentapetalae</taxon>
        <taxon>asterids</taxon>
        <taxon>campanulids</taxon>
        <taxon>Asterales</taxon>
        <taxon>Asteraceae</taxon>
        <taxon>Asteroideae</taxon>
        <taxon>Anthemideae</taxon>
        <taxon>Anthemidinae</taxon>
        <taxon>Tanacetum</taxon>
    </lineage>
</organism>
<evidence type="ECO:0000313" key="1">
    <source>
        <dbReference type="EMBL" id="GEU67822.1"/>
    </source>
</evidence>